<comment type="caution">
    <text evidence="1">The sequence shown here is derived from an EMBL/GenBank/DDBJ whole genome shotgun (WGS) entry which is preliminary data.</text>
</comment>
<sequence length="227" mass="25324">MEDLGHTTVDMERTLVSSVRIRLAQSESAPCSGRVEILLNSTWGTVCDDDWDLNDAEVVCRELGCGKALNATTSAHFGQGTGQIWMDDVKCSGRESSLSQCQHGGFGTHNCGHGEDAGVICTVTVMNHLEDSEDDEKKEKQLYVNYEPAHSTKKWGQQTRAMEEQESDDNHDYEEEENNGSVYVENNKMYVTVEDNGKEELNEQNVAKEVAKEEESSDTDDDYVNVQ</sequence>
<keyword evidence="2" id="KW-1185">Reference proteome</keyword>
<reference evidence="1" key="1">
    <citation type="submission" date="2022-04" db="EMBL/GenBank/DDBJ databases">
        <title>Jade perch genome.</title>
        <authorList>
            <person name="Chao B."/>
        </authorList>
    </citation>
    <scope>NUCLEOTIDE SEQUENCE</scope>
    <source>
        <strain evidence="1">CB-2022</strain>
    </source>
</reference>
<dbReference type="EMBL" id="CM041547">
    <property type="protein sequence ID" value="KAI3359385.1"/>
    <property type="molecule type" value="Genomic_DNA"/>
</dbReference>
<evidence type="ECO:0000313" key="1">
    <source>
        <dbReference type="EMBL" id="KAI3359385.1"/>
    </source>
</evidence>
<proteinExistence type="predicted"/>
<evidence type="ECO:0000313" key="2">
    <source>
        <dbReference type="Proteomes" id="UP000831701"/>
    </source>
</evidence>
<dbReference type="Proteomes" id="UP000831701">
    <property type="component" value="Chromosome 17"/>
</dbReference>
<protein>
    <submittedName>
        <fullName evidence="1">Uncharacterized protein</fullName>
    </submittedName>
</protein>
<organism evidence="1 2">
    <name type="scientific">Scortum barcoo</name>
    <name type="common">barcoo grunter</name>
    <dbReference type="NCBI Taxonomy" id="214431"/>
    <lineage>
        <taxon>Eukaryota</taxon>
        <taxon>Metazoa</taxon>
        <taxon>Chordata</taxon>
        <taxon>Craniata</taxon>
        <taxon>Vertebrata</taxon>
        <taxon>Euteleostomi</taxon>
        <taxon>Actinopterygii</taxon>
        <taxon>Neopterygii</taxon>
        <taxon>Teleostei</taxon>
        <taxon>Neoteleostei</taxon>
        <taxon>Acanthomorphata</taxon>
        <taxon>Eupercaria</taxon>
        <taxon>Centrarchiformes</taxon>
        <taxon>Terapontoidei</taxon>
        <taxon>Terapontidae</taxon>
        <taxon>Scortum</taxon>
    </lineage>
</organism>
<accession>A0ACB8VVB6</accession>
<gene>
    <name evidence="1" type="ORF">L3Q82_002887</name>
</gene>
<name>A0ACB8VVB6_9TELE</name>